<evidence type="ECO:0000313" key="2">
    <source>
        <dbReference type="EMBL" id="TWU49200.1"/>
    </source>
</evidence>
<sequence precursor="true">MISRIILAAGLVASAITMSGSTASASDPLAVAQVWNHNYAMNRPWHGNYYNQNYGQPLALVVPPTAHMRQTYSWGVSQNKTYPIYHQFGRSAGSPANGGRGQFQPTPLWPSHTDQFGTYYVRGPW</sequence>
<dbReference type="RefSeq" id="WP_146535496.1">
    <property type="nucleotide sequence ID" value="NZ_SJPX01000004.1"/>
</dbReference>
<evidence type="ECO:0000313" key="3">
    <source>
        <dbReference type="Proteomes" id="UP000317977"/>
    </source>
</evidence>
<reference evidence="2 3" key="1">
    <citation type="submission" date="2019-02" db="EMBL/GenBank/DDBJ databases">
        <title>Deep-cultivation of Planctomycetes and their phenomic and genomic characterization uncovers novel biology.</title>
        <authorList>
            <person name="Wiegand S."/>
            <person name="Jogler M."/>
            <person name="Boedeker C."/>
            <person name="Pinto D."/>
            <person name="Vollmers J."/>
            <person name="Rivas-Marin E."/>
            <person name="Kohn T."/>
            <person name="Peeters S.H."/>
            <person name="Heuer A."/>
            <person name="Rast P."/>
            <person name="Oberbeckmann S."/>
            <person name="Bunk B."/>
            <person name="Jeske O."/>
            <person name="Meyerdierks A."/>
            <person name="Storesund J.E."/>
            <person name="Kallscheuer N."/>
            <person name="Luecker S."/>
            <person name="Lage O.M."/>
            <person name="Pohl T."/>
            <person name="Merkel B.J."/>
            <person name="Hornburger P."/>
            <person name="Mueller R.-W."/>
            <person name="Bruemmer F."/>
            <person name="Labrenz M."/>
            <person name="Spormann A.M."/>
            <person name="Op Den Camp H."/>
            <person name="Overmann J."/>
            <person name="Amann R."/>
            <person name="Jetten M.S.M."/>
            <person name="Mascher T."/>
            <person name="Medema M.H."/>
            <person name="Devos D.P."/>
            <person name="Kaster A.-K."/>
            <person name="Ovreas L."/>
            <person name="Rohde M."/>
            <person name="Galperin M.Y."/>
            <person name="Jogler C."/>
        </authorList>
    </citation>
    <scope>NUCLEOTIDE SEQUENCE [LARGE SCALE GENOMIC DNA]</scope>
    <source>
        <strain evidence="2 3">Poly59</strain>
    </source>
</reference>
<name>A0A5C6EL31_9BACT</name>
<keyword evidence="1" id="KW-0732">Signal</keyword>
<proteinExistence type="predicted"/>
<dbReference type="EMBL" id="SJPX01000004">
    <property type="protein sequence ID" value="TWU49200.1"/>
    <property type="molecule type" value="Genomic_DNA"/>
</dbReference>
<accession>A0A5C6EL31</accession>
<dbReference type="OrthoDB" id="211632at2"/>
<dbReference type="AlphaFoldDB" id="A0A5C6EL31"/>
<dbReference type="Proteomes" id="UP000317977">
    <property type="component" value="Unassembled WGS sequence"/>
</dbReference>
<feature type="chain" id="PRO_5022744171" evidence="1">
    <location>
        <begin position="26"/>
        <end position="125"/>
    </location>
</feature>
<keyword evidence="3" id="KW-1185">Reference proteome</keyword>
<comment type="caution">
    <text evidence="2">The sequence shown here is derived from an EMBL/GenBank/DDBJ whole genome shotgun (WGS) entry which is preliminary data.</text>
</comment>
<protein>
    <submittedName>
        <fullName evidence="2">Uncharacterized protein</fullName>
    </submittedName>
</protein>
<organism evidence="2 3">
    <name type="scientific">Rubripirellula reticaptiva</name>
    <dbReference type="NCBI Taxonomy" id="2528013"/>
    <lineage>
        <taxon>Bacteria</taxon>
        <taxon>Pseudomonadati</taxon>
        <taxon>Planctomycetota</taxon>
        <taxon>Planctomycetia</taxon>
        <taxon>Pirellulales</taxon>
        <taxon>Pirellulaceae</taxon>
        <taxon>Rubripirellula</taxon>
    </lineage>
</organism>
<gene>
    <name evidence="2" type="ORF">Poly59_38140</name>
</gene>
<evidence type="ECO:0000256" key="1">
    <source>
        <dbReference type="SAM" id="SignalP"/>
    </source>
</evidence>
<feature type="signal peptide" evidence="1">
    <location>
        <begin position="1"/>
        <end position="25"/>
    </location>
</feature>